<keyword evidence="1" id="KW-0175">Coiled coil</keyword>
<proteinExistence type="predicted"/>
<dbReference type="VEuPathDB" id="FungiDB:DEHA2B05148g"/>
<evidence type="ECO:0000313" key="2">
    <source>
        <dbReference type="EMBL" id="CAR65451.1"/>
    </source>
</evidence>
<evidence type="ECO:0000256" key="1">
    <source>
        <dbReference type="SAM" id="Coils"/>
    </source>
</evidence>
<dbReference type="Proteomes" id="UP000000599">
    <property type="component" value="Chromosome B"/>
</dbReference>
<dbReference type="OMA" id="RMSTINK"/>
<accession>B5RT47</accession>
<dbReference type="RefSeq" id="XP_002770081.1">
    <property type="nucleotide sequence ID" value="XM_002770035.1"/>
</dbReference>
<sequence>MQLQLPKSESPDDKIEELEKLLNQQSIKLDLSNERNDLIKKRTSLKSSVEELRVKVKYLQNMNEKQRQKDRLGKLLEHNDKRFIESQKPKPVEAPADQDDNEYILNNLHVLPSNDWMKRLNMAKKFYPYLEINEAQNTTVYDDKKSTFVRTISYTVISPYLFRLPIEVSINSSDESIMSISIANDNVKEGIMTNFSLLSSSFTKVLVQNYISNGKVDLVMYSLNSLSIAIHKRISTLYKLIRKFRQYIKSESYIGDLLKKQEIEDDATIFSILKSVDNVEFTIPVNGTSNDHFTIKFQWEIVVSNSVNAECASDPKIFLTKDRDIQATEERVPKSSCTIQGANSLFLRLSKEYGIFNAVCILFNNVFHISSG</sequence>
<dbReference type="HOGENOM" id="CLU_048006_0_0_1"/>
<gene>
    <name evidence="2" type="ordered locus">DEHA2B05148g</name>
</gene>
<dbReference type="AlphaFoldDB" id="B5RT47"/>
<feature type="coiled-coil region" evidence="1">
    <location>
        <begin position="15"/>
        <end position="69"/>
    </location>
</feature>
<dbReference type="EMBL" id="CR382134">
    <property type="protein sequence ID" value="CAR65451.1"/>
    <property type="molecule type" value="Genomic_DNA"/>
</dbReference>
<dbReference type="KEGG" id="dha:DEHA2B05148g"/>
<evidence type="ECO:0000313" key="3">
    <source>
        <dbReference type="Proteomes" id="UP000000599"/>
    </source>
</evidence>
<name>B5RT47_DEBHA</name>
<dbReference type="OrthoDB" id="4076147at2759"/>
<organism evidence="2 3">
    <name type="scientific">Debaryomyces hansenii (strain ATCC 36239 / CBS 767 / BCRC 21394 / JCM 1990 / NBRC 0083 / IGC 2968)</name>
    <name type="common">Yeast</name>
    <name type="synonym">Torulaspora hansenii</name>
    <dbReference type="NCBI Taxonomy" id="284592"/>
    <lineage>
        <taxon>Eukaryota</taxon>
        <taxon>Fungi</taxon>
        <taxon>Dikarya</taxon>
        <taxon>Ascomycota</taxon>
        <taxon>Saccharomycotina</taxon>
        <taxon>Pichiomycetes</taxon>
        <taxon>Debaryomycetaceae</taxon>
        <taxon>Debaryomyces</taxon>
    </lineage>
</organism>
<keyword evidence="3" id="KW-1185">Reference proteome</keyword>
<dbReference type="eggNOG" id="ENOG502RPXT">
    <property type="taxonomic scope" value="Eukaryota"/>
</dbReference>
<dbReference type="InParanoid" id="B5RT47"/>
<protein>
    <submittedName>
        <fullName evidence="2">DEHA2B05148p</fullName>
    </submittedName>
</protein>
<reference evidence="2 3" key="1">
    <citation type="journal article" date="2004" name="Nature">
        <title>Genome evolution in yeasts.</title>
        <authorList>
            <consortium name="Genolevures"/>
            <person name="Dujon B."/>
            <person name="Sherman D."/>
            <person name="Fischer G."/>
            <person name="Durrens P."/>
            <person name="Casaregola S."/>
            <person name="Lafontaine I."/>
            <person name="de Montigny J."/>
            <person name="Marck C."/>
            <person name="Neuveglise C."/>
            <person name="Talla E."/>
            <person name="Goffard N."/>
            <person name="Frangeul L."/>
            <person name="Aigle M."/>
            <person name="Anthouard V."/>
            <person name="Babour A."/>
            <person name="Barbe V."/>
            <person name="Barnay S."/>
            <person name="Blanchin S."/>
            <person name="Beckerich J.M."/>
            <person name="Beyne E."/>
            <person name="Bleykasten C."/>
            <person name="Boisrame A."/>
            <person name="Boyer J."/>
            <person name="Cattolico L."/>
            <person name="Confanioleri F."/>
            <person name="de Daruvar A."/>
            <person name="Despons L."/>
            <person name="Fabre E."/>
            <person name="Fairhead C."/>
            <person name="Ferry-Dumazet H."/>
            <person name="Groppi A."/>
            <person name="Hantraye F."/>
            <person name="Hennequin C."/>
            <person name="Jauniaux N."/>
            <person name="Joyet P."/>
            <person name="Kachouri R."/>
            <person name="Kerrest A."/>
            <person name="Koszul R."/>
            <person name="Lemaire M."/>
            <person name="Lesur I."/>
            <person name="Ma L."/>
            <person name="Muller H."/>
            <person name="Nicaud J.M."/>
            <person name="Nikolski M."/>
            <person name="Oztas S."/>
            <person name="Ozier-Kalogeropoulos O."/>
            <person name="Pellenz S."/>
            <person name="Potier S."/>
            <person name="Richard G.F."/>
            <person name="Straub M.L."/>
            <person name="Suleau A."/>
            <person name="Swennene D."/>
            <person name="Tekaia F."/>
            <person name="Wesolowski-Louvel M."/>
            <person name="Westhof E."/>
            <person name="Wirth B."/>
            <person name="Zeniou-Meyer M."/>
            <person name="Zivanovic I."/>
            <person name="Bolotin-Fukuhara M."/>
            <person name="Thierry A."/>
            <person name="Bouchier C."/>
            <person name="Caudron B."/>
            <person name="Scarpelli C."/>
            <person name="Gaillardin C."/>
            <person name="Weissenbach J."/>
            <person name="Wincker P."/>
            <person name="Souciet J.L."/>
        </authorList>
    </citation>
    <scope>NUCLEOTIDE SEQUENCE [LARGE SCALE GENOMIC DNA]</scope>
    <source>
        <strain evidence="3">ATCC 36239 / CBS 767 / BCRC 21394 / JCM 1990 / NBRC 0083 / IGC 2968</strain>
    </source>
</reference>
<dbReference type="GeneID" id="8998184"/>